<dbReference type="SUPFAM" id="SSF52540">
    <property type="entry name" value="P-loop containing nucleoside triphosphate hydrolases"/>
    <property type="match status" value="2"/>
</dbReference>
<dbReference type="Gene3D" id="3.40.50.300">
    <property type="entry name" value="P-loop containing nucleotide triphosphate hydrolases"/>
    <property type="match status" value="2"/>
</dbReference>
<dbReference type="InterPro" id="IPR001650">
    <property type="entry name" value="Helicase_C-like"/>
</dbReference>
<evidence type="ECO:0000256" key="4">
    <source>
        <dbReference type="ARBA" id="ARBA00022840"/>
    </source>
</evidence>
<dbReference type="InterPro" id="IPR014001">
    <property type="entry name" value="Helicase_ATP-bd"/>
</dbReference>
<name>A0A6C0J975_9ZZZZ</name>
<dbReference type="AlphaFoldDB" id="A0A6C0J975"/>
<feature type="domain" description="Helicase ATP-binding" evidence="5">
    <location>
        <begin position="102"/>
        <end position="250"/>
    </location>
</feature>
<organism evidence="6">
    <name type="scientific">viral metagenome</name>
    <dbReference type="NCBI Taxonomy" id="1070528"/>
    <lineage>
        <taxon>unclassified sequences</taxon>
        <taxon>metagenomes</taxon>
        <taxon>organismal metagenomes</taxon>
    </lineage>
</organism>
<dbReference type="SMART" id="SM00487">
    <property type="entry name" value="DEXDc"/>
    <property type="match status" value="1"/>
</dbReference>
<dbReference type="GO" id="GO:0004386">
    <property type="term" value="F:helicase activity"/>
    <property type="evidence" value="ECO:0007669"/>
    <property type="project" value="UniProtKB-KW"/>
</dbReference>
<evidence type="ECO:0000259" key="5">
    <source>
        <dbReference type="PROSITE" id="PS51192"/>
    </source>
</evidence>
<dbReference type="PANTHER" id="PTHR11274:SF0">
    <property type="entry name" value="GENERAL TRANSCRIPTION AND DNA REPAIR FACTOR IIH HELICASE SUBUNIT XPB"/>
    <property type="match status" value="1"/>
</dbReference>
<keyword evidence="3" id="KW-0347">Helicase</keyword>
<dbReference type="GO" id="GO:0003677">
    <property type="term" value="F:DNA binding"/>
    <property type="evidence" value="ECO:0007669"/>
    <property type="project" value="InterPro"/>
</dbReference>
<dbReference type="Pfam" id="PF04851">
    <property type="entry name" value="ResIII"/>
    <property type="match status" value="1"/>
</dbReference>
<proteinExistence type="predicted"/>
<dbReference type="InterPro" id="IPR027417">
    <property type="entry name" value="P-loop_NTPase"/>
</dbReference>
<keyword evidence="2" id="KW-0378">Hydrolase</keyword>
<protein>
    <recommendedName>
        <fullName evidence="5">Helicase ATP-binding domain-containing protein</fullName>
    </recommendedName>
</protein>
<dbReference type="Pfam" id="PF00271">
    <property type="entry name" value="Helicase_C"/>
    <property type="match status" value="1"/>
</dbReference>
<dbReference type="GO" id="GO:0005524">
    <property type="term" value="F:ATP binding"/>
    <property type="evidence" value="ECO:0007669"/>
    <property type="project" value="UniProtKB-KW"/>
</dbReference>
<evidence type="ECO:0000256" key="1">
    <source>
        <dbReference type="ARBA" id="ARBA00022741"/>
    </source>
</evidence>
<dbReference type="InterPro" id="IPR006935">
    <property type="entry name" value="Helicase/UvrB_N"/>
</dbReference>
<dbReference type="GO" id="GO:0016787">
    <property type="term" value="F:hydrolase activity"/>
    <property type="evidence" value="ECO:0007669"/>
    <property type="project" value="UniProtKB-KW"/>
</dbReference>
<dbReference type="EMBL" id="MN740324">
    <property type="protein sequence ID" value="QHU00164.1"/>
    <property type="molecule type" value="Genomic_DNA"/>
</dbReference>
<accession>A0A6C0J975</accession>
<dbReference type="InterPro" id="IPR050615">
    <property type="entry name" value="ATP-dep_DNA_Helicase"/>
</dbReference>
<evidence type="ECO:0000256" key="2">
    <source>
        <dbReference type="ARBA" id="ARBA00022801"/>
    </source>
</evidence>
<dbReference type="PANTHER" id="PTHR11274">
    <property type="entry name" value="RAD25/XP-B DNA REPAIR HELICASE"/>
    <property type="match status" value="1"/>
</dbReference>
<evidence type="ECO:0000313" key="6">
    <source>
        <dbReference type="EMBL" id="QHU00164.1"/>
    </source>
</evidence>
<sequence>MSKLLTKEGYLLKKNKFKKNILIDVRKELTVEPYMAFKIHNSKQNRFPVFTEDDDYISVPKFYGLKRFGKPDENHEESGQTVNFKFKGKPRPNQKHIIDTTIKHMEENDGGLISVGCGVGKTFMGLYIASHFKVKTLIIVHKTFLLNQWKERIAEFTNANVGIIQQNNVDIEDKQFVVGMLQSIAKDKYDYDIFSDFGLIIFDEAHHAPSEYFSKALPIISCKKSLALSATPKRSDKMEKILFWYLGDIAYQAPPNENTNVSVKIYNYDLDHKKFAEAKLPFTGEVNRPKTINRIVALKKRNNFIITIIKEILVEDGRKILILSDRIEHLKELKEKIDELKVTCGFYIGGKSQKQLEEASKAQILLGSYGMASEGLDIPTLNTLIMTTPRREVEQSVGRIIRKKGKIQPLIIDIVDMLPSLSRQGNHRRKLYKKLKYNIKLYDVENNNIMTETDLTNNKDIKIENGIVDFIDD</sequence>
<keyword evidence="4" id="KW-0067">ATP-binding</keyword>
<dbReference type="CDD" id="cd18785">
    <property type="entry name" value="SF2_C"/>
    <property type="match status" value="1"/>
</dbReference>
<dbReference type="CDD" id="cd17926">
    <property type="entry name" value="DEXHc_RE"/>
    <property type="match status" value="1"/>
</dbReference>
<keyword evidence="1" id="KW-0547">Nucleotide-binding</keyword>
<dbReference type="PROSITE" id="PS51192">
    <property type="entry name" value="HELICASE_ATP_BIND_1"/>
    <property type="match status" value="1"/>
</dbReference>
<evidence type="ECO:0000256" key="3">
    <source>
        <dbReference type="ARBA" id="ARBA00022806"/>
    </source>
</evidence>
<reference evidence="6" key="1">
    <citation type="journal article" date="2020" name="Nature">
        <title>Giant virus diversity and host interactions through global metagenomics.</title>
        <authorList>
            <person name="Schulz F."/>
            <person name="Roux S."/>
            <person name="Paez-Espino D."/>
            <person name="Jungbluth S."/>
            <person name="Walsh D.A."/>
            <person name="Denef V.J."/>
            <person name="McMahon K.D."/>
            <person name="Konstantinidis K.T."/>
            <person name="Eloe-Fadrosh E.A."/>
            <person name="Kyrpides N.C."/>
            <person name="Woyke T."/>
        </authorList>
    </citation>
    <scope>NUCLEOTIDE SEQUENCE</scope>
    <source>
        <strain evidence="6">GVMAG-M-3300025860-12</strain>
    </source>
</reference>